<name>A0ABD1KJV2_9TELE</name>
<gene>
    <name evidence="2" type="ORF">ACEWY4_005889</name>
</gene>
<dbReference type="PANTHER" id="PTHR47163:SF2">
    <property type="entry name" value="SI:DKEY-17M8.2"/>
    <property type="match status" value="1"/>
</dbReference>
<dbReference type="InterPro" id="IPR024445">
    <property type="entry name" value="Tnp_ISXO2-like"/>
</dbReference>
<dbReference type="SMART" id="SM01126">
    <property type="entry name" value="DDE_Tnp_IS1595"/>
    <property type="match status" value="1"/>
</dbReference>
<dbReference type="InterPro" id="IPR053164">
    <property type="entry name" value="IS1016-like_transposase"/>
</dbReference>
<evidence type="ECO:0000313" key="2">
    <source>
        <dbReference type="EMBL" id="KAL2099409.1"/>
    </source>
</evidence>
<evidence type="ECO:0000313" key="3">
    <source>
        <dbReference type="Proteomes" id="UP001591681"/>
    </source>
</evidence>
<dbReference type="Pfam" id="PF12762">
    <property type="entry name" value="DDE_Tnp_IS1595"/>
    <property type="match status" value="1"/>
</dbReference>
<comment type="caution">
    <text evidence="2">The sequence shown here is derived from an EMBL/GenBank/DDBJ whole genome shotgun (WGS) entry which is preliminary data.</text>
</comment>
<dbReference type="Proteomes" id="UP001591681">
    <property type="component" value="Unassembled WGS sequence"/>
</dbReference>
<sequence>MTRLARQLKDLTEGKETEKKYFKLIKWLQKKKILAKKIKCNKCDRGEVSFTLDIRQIFGYSRCQRRHIKVKKSIRDRSIFSRSKITLFNWLKFMYRFCQGLRLRQVDMMEDGITGSSTSLTKMAKKIREVCVAAMERLKRRTGQRIGGQRQFITIDESNFRHKRKYGRGRVAGAWKRKKWVFGMLGVYKRDTRTKPVLRLVERRTRRDLVPLIAHHARRGSTIISDEWRAYRQLPQLGYRHFTVNHSVSFVDAQTGAHTQHIERAWRTYKERVWRLRGNRTEELLRDHLAVIEWQEWLGQCHLNGHLGRLFHDIAKLYKV</sequence>
<organism evidence="2 3">
    <name type="scientific">Coilia grayii</name>
    <name type="common">Gray's grenadier anchovy</name>
    <dbReference type="NCBI Taxonomy" id="363190"/>
    <lineage>
        <taxon>Eukaryota</taxon>
        <taxon>Metazoa</taxon>
        <taxon>Chordata</taxon>
        <taxon>Craniata</taxon>
        <taxon>Vertebrata</taxon>
        <taxon>Euteleostomi</taxon>
        <taxon>Actinopterygii</taxon>
        <taxon>Neopterygii</taxon>
        <taxon>Teleostei</taxon>
        <taxon>Clupei</taxon>
        <taxon>Clupeiformes</taxon>
        <taxon>Clupeoidei</taxon>
        <taxon>Engraulidae</taxon>
        <taxon>Coilinae</taxon>
        <taxon>Coilia</taxon>
    </lineage>
</organism>
<accession>A0ABD1KJV2</accession>
<proteinExistence type="predicted"/>
<reference evidence="2 3" key="1">
    <citation type="submission" date="2024-09" db="EMBL/GenBank/DDBJ databases">
        <title>A chromosome-level genome assembly of Gray's grenadier anchovy, Coilia grayii.</title>
        <authorList>
            <person name="Fu Z."/>
        </authorList>
    </citation>
    <scope>NUCLEOTIDE SEQUENCE [LARGE SCALE GENOMIC DNA]</scope>
    <source>
        <strain evidence="2">G4</strain>
        <tissue evidence="2">Muscle</tissue>
    </source>
</reference>
<dbReference type="NCBIfam" id="NF033547">
    <property type="entry name" value="transpos_IS1595"/>
    <property type="match status" value="1"/>
</dbReference>
<dbReference type="EMBL" id="JBHFQA010000005">
    <property type="protein sequence ID" value="KAL2099409.1"/>
    <property type="molecule type" value="Genomic_DNA"/>
</dbReference>
<evidence type="ECO:0000259" key="1">
    <source>
        <dbReference type="SMART" id="SM01126"/>
    </source>
</evidence>
<protein>
    <recommendedName>
        <fullName evidence="1">ISXO2-like transposase domain-containing protein</fullName>
    </recommendedName>
</protein>
<dbReference type="AlphaFoldDB" id="A0ABD1KJV2"/>
<feature type="domain" description="ISXO2-like transposase" evidence="1">
    <location>
        <begin position="145"/>
        <end position="297"/>
    </location>
</feature>
<keyword evidence="3" id="KW-1185">Reference proteome</keyword>
<dbReference type="PANTHER" id="PTHR47163">
    <property type="entry name" value="DDE_TNP_IS1595 DOMAIN-CONTAINING PROTEIN"/>
    <property type="match status" value="1"/>
</dbReference>